<feature type="signal peptide" evidence="1">
    <location>
        <begin position="1"/>
        <end position="25"/>
    </location>
</feature>
<sequence>MKPKHKMIAAILTVALLATAGLAQSDDDDGTPWFQSWFDKAKPGIDPVGSQRYVEECGSCHFPYQPGLLPAPSWEKIMGSLDDHFGENAELDEGDRKTIQNYLLNNAAGRVNYGLSNKLMAAQRERPLPLRITEMRYFAYEHSEIPKELVQENPKVRSFSNCDSCHQRAKRGLYDEHDVRIPGFGRWDD</sequence>
<reference evidence="2" key="1">
    <citation type="journal article" date="2022" name="Mol. Ecol. Resour.">
        <title>The complete and closed genome of the facultative generalist Candidatus Endoriftia persephone from deep-sea hydrothermal vents.</title>
        <authorList>
            <person name="de Oliveira A.L."/>
            <person name="Srivastava A."/>
            <person name="Espada-Hinojosa S."/>
            <person name="Bright M."/>
        </authorList>
    </citation>
    <scope>NUCLEOTIDE SEQUENCE</scope>
    <source>
        <strain evidence="2">Tica-EPR-9o50.N</strain>
    </source>
</reference>
<dbReference type="EMBL" id="CP090569">
    <property type="protein sequence ID" value="USF88682.1"/>
    <property type="molecule type" value="Genomic_DNA"/>
</dbReference>
<dbReference type="KEGG" id="eps:L0Y14_05480"/>
<keyword evidence="1" id="KW-0732">Signal</keyword>
<dbReference type="Proteomes" id="UP001056649">
    <property type="component" value="Chromosome"/>
</dbReference>
<evidence type="ECO:0000313" key="2">
    <source>
        <dbReference type="EMBL" id="USF88682.1"/>
    </source>
</evidence>
<feature type="chain" id="PRO_5039896125" evidence="1">
    <location>
        <begin position="26"/>
        <end position="189"/>
    </location>
</feature>
<name>A0A9J7A114_9GAMM</name>
<dbReference type="AlphaFoldDB" id="A0A9J7A114"/>
<organism evidence="2 3">
    <name type="scientific">Candidatus Endoriftia persephonae</name>
    <dbReference type="NCBI Taxonomy" id="393765"/>
    <lineage>
        <taxon>Bacteria</taxon>
        <taxon>Pseudomonadati</taxon>
        <taxon>Pseudomonadota</taxon>
        <taxon>Gammaproteobacteria</taxon>
        <taxon>Chromatiales</taxon>
        <taxon>Sedimenticolaceae</taxon>
        <taxon>Candidatus Endoriftia</taxon>
    </lineage>
</organism>
<accession>A0A9J7A114</accession>
<keyword evidence="3" id="KW-1185">Reference proteome</keyword>
<gene>
    <name evidence="2" type="ORF">L0Y14_05480</name>
</gene>
<evidence type="ECO:0000256" key="1">
    <source>
        <dbReference type="SAM" id="SignalP"/>
    </source>
</evidence>
<protein>
    <submittedName>
        <fullName evidence="2">Diheme cytochrome c</fullName>
    </submittedName>
</protein>
<proteinExistence type="predicted"/>
<dbReference type="RefSeq" id="WP_040819007.1">
    <property type="nucleotide sequence ID" value="NZ_CP090569.1"/>
</dbReference>
<evidence type="ECO:0000313" key="3">
    <source>
        <dbReference type="Proteomes" id="UP001056649"/>
    </source>
</evidence>
<dbReference type="InterPro" id="IPR018588">
    <property type="entry name" value="Dihaem_cytochrome-c"/>
</dbReference>
<dbReference type="Pfam" id="PF09626">
    <property type="entry name" value="DHC"/>
    <property type="match status" value="1"/>
</dbReference>